<dbReference type="Proteomes" id="UP001341281">
    <property type="component" value="Chromosome 05"/>
</dbReference>
<accession>A0AAQ3WTQ9</accession>
<organism evidence="2 3">
    <name type="scientific">Paspalum notatum var. saurae</name>
    <dbReference type="NCBI Taxonomy" id="547442"/>
    <lineage>
        <taxon>Eukaryota</taxon>
        <taxon>Viridiplantae</taxon>
        <taxon>Streptophyta</taxon>
        <taxon>Embryophyta</taxon>
        <taxon>Tracheophyta</taxon>
        <taxon>Spermatophyta</taxon>
        <taxon>Magnoliopsida</taxon>
        <taxon>Liliopsida</taxon>
        <taxon>Poales</taxon>
        <taxon>Poaceae</taxon>
        <taxon>PACMAD clade</taxon>
        <taxon>Panicoideae</taxon>
        <taxon>Andropogonodae</taxon>
        <taxon>Paspaleae</taxon>
        <taxon>Paspalinae</taxon>
        <taxon>Paspalum</taxon>
    </lineage>
</organism>
<keyword evidence="3" id="KW-1185">Reference proteome</keyword>
<name>A0AAQ3WTQ9_PASNO</name>
<sequence length="202" mass="21387">MRRPSPSPAVEGQGDGSAGALKATGGVVELTAAGRSSAKDATDDDGSRWQGLQGEWWMQTNPSHPVVRGVDFALDTQEGGADKVYFAPDSDDEGYCNRWKLEGGEDEFVPESEPLEAQAAGVQGNISPATPGVDGDRQDCNQRRTLGLLFKGWNRALFPNDNLVAGQTVAAAKMDHESKSETEKECAKKVIECGSASAASET</sequence>
<feature type="compositionally biased region" description="Basic and acidic residues" evidence="1">
    <location>
        <begin position="37"/>
        <end position="47"/>
    </location>
</feature>
<evidence type="ECO:0000256" key="1">
    <source>
        <dbReference type="SAM" id="MobiDB-lite"/>
    </source>
</evidence>
<reference evidence="2 3" key="1">
    <citation type="submission" date="2024-02" db="EMBL/GenBank/DDBJ databases">
        <title>High-quality chromosome-scale genome assembly of Pensacola bahiagrass (Paspalum notatum Flugge var. saurae).</title>
        <authorList>
            <person name="Vega J.M."/>
            <person name="Podio M."/>
            <person name="Orjuela J."/>
            <person name="Siena L.A."/>
            <person name="Pessino S.C."/>
            <person name="Combes M.C."/>
            <person name="Mariac C."/>
            <person name="Albertini E."/>
            <person name="Pupilli F."/>
            <person name="Ortiz J.P.A."/>
            <person name="Leblanc O."/>
        </authorList>
    </citation>
    <scope>NUCLEOTIDE SEQUENCE [LARGE SCALE GENOMIC DNA]</scope>
    <source>
        <strain evidence="2">R1</strain>
        <tissue evidence="2">Leaf</tissue>
    </source>
</reference>
<gene>
    <name evidence="2" type="ORF">U9M48_021412</name>
</gene>
<dbReference type="AlphaFoldDB" id="A0AAQ3WTQ9"/>
<dbReference type="EMBL" id="CP144749">
    <property type="protein sequence ID" value="WVZ73058.1"/>
    <property type="molecule type" value="Genomic_DNA"/>
</dbReference>
<evidence type="ECO:0000313" key="2">
    <source>
        <dbReference type="EMBL" id="WVZ73060.1"/>
    </source>
</evidence>
<feature type="region of interest" description="Disordered" evidence="1">
    <location>
        <begin position="117"/>
        <end position="138"/>
    </location>
</feature>
<proteinExistence type="predicted"/>
<evidence type="ECO:0000313" key="3">
    <source>
        <dbReference type="Proteomes" id="UP001341281"/>
    </source>
</evidence>
<dbReference type="EMBL" id="CP144749">
    <property type="protein sequence ID" value="WVZ73060.1"/>
    <property type="molecule type" value="Genomic_DNA"/>
</dbReference>
<protein>
    <submittedName>
        <fullName evidence="2">Uncharacterized protein</fullName>
    </submittedName>
</protein>
<feature type="region of interest" description="Disordered" evidence="1">
    <location>
        <begin position="1"/>
        <end position="52"/>
    </location>
</feature>